<dbReference type="RefSeq" id="WP_019976114.1">
    <property type="nucleotide sequence ID" value="NZ_BJXC01000025.1"/>
</dbReference>
<dbReference type="SMART" id="SM00448">
    <property type="entry name" value="REC"/>
    <property type="match status" value="1"/>
</dbReference>
<dbReference type="Pfam" id="PF04397">
    <property type="entry name" value="LytTR"/>
    <property type="match status" value="1"/>
</dbReference>
<evidence type="ECO:0000313" key="4">
    <source>
        <dbReference type="EMBL" id="GEM53195.1"/>
    </source>
</evidence>
<dbReference type="EMBL" id="BJXC01000025">
    <property type="protein sequence ID" value="GEM53195.1"/>
    <property type="molecule type" value="Genomic_DNA"/>
</dbReference>
<feature type="domain" description="Response regulatory" evidence="2">
    <location>
        <begin position="3"/>
        <end position="114"/>
    </location>
</feature>
<keyword evidence="1" id="KW-0597">Phosphoprotein</keyword>
<gene>
    <name evidence="4" type="ORF">EB1_29850</name>
</gene>
<dbReference type="GeneID" id="84650744"/>
<protein>
    <submittedName>
        <fullName evidence="4">DNA-binding response regulator</fullName>
    </submittedName>
</protein>
<dbReference type="PROSITE" id="PS50930">
    <property type="entry name" value="HTH_LYTTR"/>
    <property type="match status" value="1"/>
</dbReference>
<proteinExistence type="predicted"/>
<organism evidence="4 5">
    <name type="scientific">Empedobacter brevis NBRC 14943 = ATCC 43319</name>
    <dbReference type="NCBI Taxonomy" id="1218108"/>
    <lineage>
        <taxon>Bacteria</taxon>
        <taxon>Pseudomonadati</taxon>
        <taxon>Bacteroidota</taxon>
        <taxon>Flavobacteriia</taxon>
        <taxon>Flavobacteriales</taxon>
        <taxon>Weeksellaceae</taxon>
        <taxon>Empedobacter</taxon>
    </lineage>
</organism>
<dbReference type="InterPro" id="IPR001789">
    <property type="entry name" value="Sig_transdc_resp-reg_receiver"/>
</dbReference>
<dbReference type="AlphaFoldDB" id="A0A511NK59"/>
<dbReference type="PANTHER" id="PTHR37299:SF1">
    <property type="entry name" value="STAGE 0 SPORULATION PROTEIN A HOMOLOG"/>
    <property type="match status" value="1"/>
</dbReference>
<feature type="modified residue" description="4-aspartylphosphate" evidence="1">
    <location>
        <position position="54"/>
    </location>
</feature>
<reference evidence="4 5" key="1">
    <citation type="submission" date="2019-07" db="EMBL/GenBank/DDBJ databases">
        <title>Whole genome shotgun sequence of Empedobacter brevis NBRC 14943.</title>
        <authorList>
            <person name="Hosoyama A."/>
            <person name="Uohara A."/>
            <person name="Ohji S."/>
            <person name="Ichikawa N."/>
        </authorList>
    </citation>
    <scope>NUCLEOTIDE SEQUENCE [LARGE SCALE GENOMIC DNA]</scope>
    <source>
        <strain evidence="4 5">NBRC 14943</strain>
    </source>
</reference>
<dbReference type="Gene3D" id="3.40.50.2300">
    <property type="match status" value="1"/>
</dbReference>
<dbReference type="STRING" id="1218108.GCA_000382425_02639"/>
<accession>A0A511NK59</accession>
<dbReference type="GO" id="GO:0000156">
    <property type="term" value="F:phosphorelay response regulator activity"/>
    <property type="evidence" value="ECO:0007669"/>
    <property type="project" value="InterPro"/>
</dbReference>
<dbReference type="PROSITE" id="PS50110">
    <property type="entry name" value="RESPONSE_REGULATORY"/>
    <property type="match status" value="1"/>
</dbReference>
<dbReference type="InterPro" id="IPR011006">
    <property type="entry name" value="CheY-like_superfamily"/>
</dbReference>
<dbReference type="InterPro" id="IPR007492">
    <property type="entry name" value="LytTR_DNA-bd_dom"/>
</dbReference>
<dbReference type="SUPFAM" id="SSF52172">
    <property type="entry name" value="CheY-like"/>
    <property type="match status" value="1"/>
</dbReference>
<evidence type="ECO:0000313" key="5">
    <source>
        <dbReference type="Proteomes" id="UP000321245"/>
    </source>
</evidence>
<evidence type="ECO:0000256" key="1">
    <source>
        <dbReference type="PROSITE-ProRule" id="PRU00169"/>
    </source>
</evidence>
<dbReference type="SMART" id="SM00850">
    <property type="entry name" value="LytTR"/>
    <property type="match status" value="1"/>
</dbReference>
<evidence type="ECO:0000259" key="3">
    <source>
        <dbReference type="PROSITE" id="PS50930"/>
    </source>
</evidence>
<dbReference type="OrthoDB" id="2168082at2"/>
<feature type="domain" description="HTH LytTR-type" evidence="3">
    <location>
        <begin position="139"/>
        <end position="228"/>
    </location>
</feature>
<dbReference type="Pfam" id="PF00072">
    <property type="entry name" value="Response_reg"/>
    <property type="match status" value="1"/>
</dbReference>
<dbReference type="Proteomes" id="UP000321245">
    <property type="component" value="Unassembled WGS sequence"/>
</dbReference>
<keyword evidence="4" id="KW-0238">DNA-binding</keyword>
<dbReference type="InterPro" id="IPR046947">
    <property type="entry name" value="LytR-like"/>
</dbReference>
<keyword evidence="5" id="KW-1185">Reference proteome</keyword>
<sequence length="228" mass="26635">MIKAIAIDDEPLALLIIENYCTRNEHVELIKTFSNLKDAQKYINQFPVDLMFLDIQISRTNGMEFYKNLEKKIPVIFTTAFAEYAVDGFNVSALDYLLKPIDYERFEEAVNKAVLILKGKKLANEQDYLMIRADYKLNKIDYNDIVYIEGLDDYVKIHLADHKKITARISMKSILEKLPKDLFVRVHRSYIVPLKKIKSIQNKILYLESVEIPIGETYRSTILDLFKD</sequence>
<dbReference type="GO" id="GO:0003677">
    <property type="term" value="F:DNA binding"/>
    <property type="evidence" value="ECO:0007669"/>
    <property type="project" value="UniProtKB-KW"/>
</dbReference>
<dbReference type="PANTHER" id="PTHR37299">
    <property type="entry name" value="TRANSCRIPTIONAL REGULATOR-RELATED"/>
    <property type="match status" value="1"/>
</dbReference>
<comment type="caution">
    <text evidence="4">The sequence shown here is derived from an EMBL/GenBank/DDBJ whole genome shotgun (WGS) entry which is preliminary data.</text>
</comment>
<name>A0A511NK59_9FLAO</name>
<evidence type="ECO:0000259" key="2">
    <source>
        <dbReference type="PROSITE" id="PS50110"/>
    </source>
</evidence>
<dbReference type="Gene3D" id="2.40.50.1020">
    <property type="entry name" value="LytTr DNA-binding domain"/>
    <property type="match status" value="1"/>
</dbReference>